<dbReference type="HOGENOM" id="CLU_011534_0_1_4"/>
<dbReference type="NCBIfam" id="NF004675">
    <property type="entry name" value="PRK06019.1-1"/>
    <property type="match status" value="1"/>
</dbReference>
<dbReference type="Gene3D" id="3.40.50.20">
    <property type="match status" value="1"/>
</dbReference>
<dbReference type="RefSeq" id="WP_038498597.1">
    <property type="nucleotide sequence ID" value="NZ_AFWK01000009.1"/>
</dbReference>
<feature type="binding site" evidence="5">
    <location>
        <position position="196"/>
    </location>
    <ligand>
        <name>ATP</name>
        <dbReference type="ChEBI" id="CHEBI:30616"/>
    </ligand>
</feature>
<evidence type="ECO:0000313" key="8">
    <source>
        <dbReference type="EMBL" id="AIL32259.1"/>
    </source>
</evidence>
<dbReference type="InterPro" id="IPR040686">
    <property type="entry name" value="PurK_C"/>
</dbReference>
<dbReference type="PANTHER" id="PTHR11609:SF5">
    <property type="entry name" value="PHOSPHORIBOSYLAMINOIMIDAZOLE CARBOXYLASE"/>
    <property type="match status" value="1"/>
</dbReference>
<evidence type="ECO:0000256" key="2">
    <source>
        <dbReference type="ARBA" id="ARBA00022741"/>
    </source>
</evidence>
<dbReference type="NCBIfam" id="NF004676">
    <property type="entry name" value="PRK06019.1-2"/>
    <property type="match status" value="1"/>
</dbReference>
<sequence>MSKTIYETIFPGETLAVLGGGQLGRMFTQSAQAMGYRVLVLDPEKNCPTAQITPLVTTADYDDPLALATIGSKAKAVTTEFENVPATSLQILSKTCQVSPMASAVAVSQDRIAEKAFIEAMGVPVAPYAAIHDEGELKEAIKTNPQLLPGILKLARNGYDGKGQARVKTLEEALEAFKNFDLEPCVLEAMLPLAKEISMLVVRGFDGQTVTYPIAENVHVNGILATTYVNPQDNQELLEPAQKAVLSIAEGLNYVGVLCVEFFVLEDGRLIANEMAPRPHNSGHYTQNACVTSQFEQQVRAMTYMPLGSAELLAPAVMLNILGDTWLASDHHPKWQEILALPGVSLHLYGKEEARKGRKMGHVNIVGQDFSQVRLIAQKVAKILHLSHIP</sequence>
<dbReference type="SUPFAM" id="SSF56059">
    <property type="entry name" value="Glutathione synthetase ATP-binding domain-like"/>
    <property type="match status" value="1"/>
</dbReference>
<organism evidence="8 9">
    <name type="scientific">Basilea psittacipulmonis DSM 24701</name>
    <dbReference type="NCBI Taxonomy" id="1072685"/>
    <lineage>
        <taxon>Bacteria</taxon>
        <taxon>Pseudomonadati</taxon>
        <taxon>Pseudomonadota</taxon>
        <taxon>Betaproteobacteria</taxon>
        <taxon>Burkholderiales</taxon>
        <taxon>Alcaligenaceae</taxon>
        <taxon>Basilea</taxon>
    </lineage>
</organism>
<dbReference type="PROSITE" id="PS50975">
    <property type="entry name" value="ATP_GRASP"/>
    <property type="match status" value="1"/>
</dbReference>
<protein>
    <recommendedName>
        <fullName evidence="5 6">N5-carboxyaminoimidazole ribonucleotide synthase</fullName>
        <shortName evidence="5 6">N5-CAIR synthase</shortName>
        <ecNumber evidence="5 6">6.3.4.18</ecNumber>
    </recommendedName>
    <alternativeName>
        <fullName evidence="5 6">5-(carboxyamino)imidazole ribonucleotide synthetase</fullName>
    </alternativeName>
</protein>
<dbReference type="Pfam" id="PF17769">
    <property type="entry name" value="PurK_C"/>
    <property type="match status" value="1"/>
</dbReference>
<evidence type="ECO:0000256" key="3">
    <source>
        <dbReference type="ARBA" id="ARBA00022755"/>
    </source>
</evidence>
<comment type="subunit">
    <text evidence="5 6">Homodimer.</text>
</comment>
<keyword evidence="3 5" id="KW-0658">Purine biosynthesis</keyword>
<dbReference type="OrthoDB" id="9804625at2"/>
<comment type="similarity">
    <text evidence="5 6">Belongs to the PurK/PurT family.</text>
</comment>
<reference evidence="8 9" key="1">
    <citation type="journal article" date="2014" name="BMC Genomics">
        <title>A genomic perspective on a new bacterial genus and species from the Alcaligenaceae family, Basilea psittacipulmonis.</title>
        <authorList>
            <person name="Whiteson K.L."/>
            <person name="Hernandez D."/>
            <person name="Lazarevic V."/>
            <person name="Gaia N."/>
            <person name="Farinelli L."/>
            <person name="Francois P."/>
            <person name="Pilo P."/>
            <person name="Frey J."/>
            <person name="Schrenzel J."/>
        </authorList>
    </citation>
    <scope>NUCLEOTIDE SEQUENCE [LARGE SCALE GENOMIC DNA]</scope>
    <source>
        <strain evidence="8 9">DSM 24701</strain>
    </source>
</reference>
<feature type="domain" description="ATP-grasp" evidence="7">
    <location>
        <begin position="115"/>
        <end position="303"/>
    </location>
</feature>
<dbReference type="PANTHER" id="PTHR11609">
    <property type="entry name" value="PURINE BIOSYNTHESIS PROTEIN 6/7, PUR6/7"/>
    <property type="match status" value="1"/>
</dbReference>
<dbReference type="SUPFAM" id="SSF52440">
    <property type="entry name" value="PreATP-grasp domain"/>
    <property type="match status" value="1"/>
</dbReference>
<dbReference type="InterPro" id="IPR054350">
    <property type="entry name" value="PurT/PurK_preATP-grasp"/>
</dbReference>
<dbReference type="EMBL" id="CP009238">
    <property type="protein sequence ID" value="AIL32259.1"/>
    <property type="molecule type" value="Genomic_DNA"/>
</dbReference>
<evidence type="ECO:0000256" key="5">
    <source>
        <dbReference type="HAMAP-Rule" id="MF_01928"/>
    </source>
</evidence>
<dbReference type="GO" id="GO:0006189">
    <property type="term" value="P:'de novo' IMP biosynthetic process"/>
    <property type="evidence" value="ECO:0007669"/>
    <property type="project" value="UniProtKB-UniRule"/>
</dbReference>
<dbReference type="eggNOG" id="COG0026">
    <property type="taxonomic scope" value="Bacteria"/>
</dbReference>
<accession>A0A077DCC1</accession>
<dbReference type="GO" id="GO:0046872">
    <property type="term" value="F:metal ion binding"/>
    <property type="evidence" value="ECO:0007669"/>
    <property type="project" value="InterPro"/>
</dbReference>
<keyword evidence="2 5" id="KW-0547">Nucleotide-binding</keyword>
<feature type="binding site" evidence="5">
    <location>
        <position position="111"/>
    </location>
    <ligand>
        <name>ATP</name>
        <dbReference type="ChEBI" id="CHEBI:30616"/>
    </ligand>
</feature>
<dbReference type="NCBIfam" id="NF004677">
    <property type="entry name" value="PRK06019.1-3"/>
    <property type="match status" value="1"/>
</dbReference>
<comment type="pathway">
    <text evidence="5 6">Purine metabolism; IMP biosynthesis via de novo pathway; 5-amino-1-(5-phospho-D-ribosyl)imidazole-4-carboxylate from 5-amino-1-(5-phospho-D-ribosyl)imidazole (N5-CAIR route): step 1/2.</text>
</comment>
<dbReference type="GO" id="GO:0005524">
    <property type="term" value="F:ATP binding"/>
    <property type="evidence" value="ECO:0007669"/>
    <property type="project" value="UniProtKB-UniRule"/>
</dbReference>
<dbReference type="NCBIfam" id="NF004679">
    <property type="entry name" value="PRK06019.1-5"/>
    <property type="match status" value="1"/>
</dbReference>
<dbReference type="InterPro" id="IPR011761">
    <property type="entry name" value="ATP-grasp"/>
</dbReference>
<dbReference type="STRING" id="1072685.IX83_02060"/>
<gene>
    <name evidence="5 6" type="primary">purK</name>
    <name evidence="8" type="ORF">IX83_02060</name>
</gene>
<dbReference type="FunFam" id="3.30.470.20:FF:000029">
    <property type="entry name" value="N5-carboxyaminoimidazole ribonucleotide synthase"/>
    <property type="match status" value="1"/>
</dbReference>
<feature type="binding site" evidence="5">
    <location>
        <position position="219"/>
    </location>
    <ligand>
        <name>ATP</name>
        <dbReference type="ChEBI" id="CHEBI:30616"/>
    </ligand>
</feature>
<keyword evidence="9" id="KW-1185">Reference proteome</keyword>
<dbReference type="InterPro" id="IPR011054">
    <property type="entry name" value="Rudment_hybrid_motif"/>
</dbReference>
<feature type="binding site" evidence="5">
    <location>
        <begin position="188"/>
        <end position="191"/>
    </location>
    <ligand>
        <name>ATP</name>
        <dbReference type="ChEBI" id="CHEBI:30616"/>
    </ligand>
</feature>
<dbReference type="Gene3D" id="3.30.1490.20">
    <property type="entry name" value="ATP-grasp fold, A domain"/>
    <property type="match status" value="1"/>
</dbReference>
<dbReference type="AlphaFoldDB" id="A0A077DCC1"/>
<dbReference type="InterPro" id="IPR013815">
    <property type="entry name" value="ATP_grasp_subdomain_1"/>
</dbReference>
<dbReference type="InterPro" id="IPR003135">
    <property type="entry name" value="ATP-grasp_carboxylate-amine"/>
</dbReference>
<evidence type="ECO:0000256" key="6">
    <source>
        <dbReference type="RuleBase" id="RU361200"/>
    </source>
</evidence>
<dbReference type="GO" id="GO:0004638">
    <property type="term" value="F:phosphoribosylaminoimidazole carboxylase activity"/>
    <property type="evidence" value="ECO:0007669"/>
    <property type="project" value="InterPro"/>
</dbReference>
<dbReference type="GO" id="GO:0005829">
    <property type="term" value="C:cytosol"/>
    <property type="evidence" value="ECO:0007669"/>
    <property type="project" value="TreeGrafter"/>
</dbReference>
<evidence type="ECO:0000256" key="1">
    <source>
        <dbReference type="ARBA" id="ARBA00022598"/>
    </source>
</evidence>
<keyword evidence="1 5" id="KW-0436">Ligase</keyword>
<dbReference type="InterPro" id="IPR016185">
    <property type="entry name" value="PreATP-grasp_dom_sf"/>
</dbReference>
<dbReference type="Proteomes" id="UP000028945">
    <property type="component" value="Chromosome"/>
</dbReference>
<proteinExistence type="inferred from homology"/>
<evidence type="ECO:0000313" key="9">
    <source>
        <dbReference type="Proteomes" id="UP000028945"/>
    </source>
</evidence>
<name>A0A077DCC1_9BURK</name>
<dbReference type="NCBIfam" id="TIGR01161">
    <property type="entry name" value="purK"/>
    <property type="match status" value="1"/>
</dbReference>
<dbReference type="InterPro" id="IPR005875">
    <property type="entry name" value="PurK"/>
</dbReference>
<dbReference type="Gene3D" id="3.30.470.20">
    <property type="entry name" value="ATP-grasp fold, B domain"/>
    <property type="match status" value="1"/>
</dbReference>
<feature type="binding site" evidence="5">
    <location>
        <begin position="158"/>
        <end position="164"/>
    </location>
    <ligand>
        <name>ATP</name>
        <dbReference type="ChEBI" id="CHEBI:30616"/>
    </ligand>
</feature>
<comment type="catalytic activity">
    <reaction evidence="5 6">
        <text>5-amino-1-(5-phospho-beta-D-ribosyl)imidazole + hydrogencarbonate + ATP = 5-carboxyamino-1-(5-phospho-D-ribosyl)imidazole + ADP + phosphate + 2 H(+)</text>
        <dbReference type="Rhea" id="RHEA:19317"/>
        <dbReference type="ChEBI" id="CHEBI:15378"/>
        <dbReference type="ChEBI" id="CHEBI:17544"/>
        <dbReference type="ChEBI" id="CHEBI:30616"/>
        <dbReference type="ChEBI" id="CHEBI:43474"/>
        <dbReference type="ChEBI" id="CHEBI:58730"/>
        <dbReference type="ChEBI" id="CHEBI:137981"/>
        <dbReference type="ChEBI" id="CHEBI:456216"/>
        <dbReference type="EC" id="6.3.4.18"/>
    </reaction>
</comment>
<dbReference type="SUPFAM" id="SSF51246">
    <property type="entry name" value="Rudiment single hybrid motif"/>
    <property type="match status" value="1"/>
</dbReference>
<dbReference type="Pfam" id="PF02222">
    <property type="entry name" value="ATP-grasp"/>
    <property type="match status" value="1"/>
</dbReference>
<dbReference type="UniPathway" id="UPA00074">
    <property type="reaction ID" value="UER00942"/>
</dbReference>
<comment type="function">
    <text evidence="5">Catalyzes the ATP-dependent conversion of 5-aminoimidazole ribonucleotide (AIR) and HCO(3)(-) to N5-carboxyaminoimidazole ribonucleotide (N5-CAIR).</text>
</comment>
<dbReference type="GO" id="GO:0034028">
    <property type="term" value="F:5-(carboxyamino)imidazole ribonucleotide synthase activity"/>
    <property type="evidence" value="ECO:0007669"/>
    <property type="project" value="UniProtKB-UniRule"/>
</dbReference>
<feature type="binding site" evidence="5">
    <location>
        <begin position="273"/>
        <end position="274"/>
    </location>
    <ligand>
        <name>ATP</name>
        <dbReference type="ChEBI" id="CHEBI:30616"/>
    </ligand>
</feature>
<dbReference type="Pfam" id="PF22660">
    <property type="entry name" value="RS_preATP-grasp-like"/>
    <property type="match status" value="1"/>
</dbReference>
<feature type="binding site" evidence="5">
    <location>
        <position position="153"/>
    </location>
    <ligand>
        <name>ATP</name>
        <dbReference type="ChEBI" id="CHEBI:30616"/>
    </ligand>
</feature>
<evidence type="ECO:0000256" key="4">
    <source>
        <dbReference type="ARBA" id="ARBA00022840"/>
    </source>
</evidence>
<keyword evidence="4 5" id="KW-0067">ATP-binding</keyword>
<dbReference type="KEGG" id="bpsi:IX83_02060"/>
<evidence type="ECO:0000259" key="7">
    <source>
        <dbReference type="PROSITE" id="PS50975"/>
    </source>
</evidence>
<dbReference type="HAMAP" id="MF_01928">
    <property type="entry name" value="PurK"/>
    <property type="match status" value="1"/>
</dbReference>
<dbReference type="EC" id="6.3.4.18" evidence="5 6"/>
<comment type="function">
    <text evidence="6">Catalyzes the ATP-dependent conversion of 5-aminoimidazole ribonucleotide (AIR) and HCO(3)- to N5-carboxyaminoimidazole ribonucleotide (N5-CAIR).</text>
</comment>